<dbReference type="EMBL" id="MCFL01000027">
    <property type="protein sequence ID" value="ORZ34602.1"/>
    <property type="molecule type" value="Genomic_DNA"/>
</dbReference>
<dbReference type="AlphaFoldDB" id="A0A1Y2HN93"/>
<accession>A0A1Y2HN93</accession>
<name>A0A1Y2HN93_9FUNG</name>
<dbReference type="Proteomes" id="UP000193411">
    <property type="component" value="Unassembled WGS sequence"/>
</dbReference>
<keyword evidence="2" id="KW-1185">Reference proteome</keyword>
<feature type="non-terminal residue" evidence="1">
    <location>
        <position position="1"/>
    </location>
</feature>
<evidence type="ECO:0000313" key="2">
    <source>
        <dbReference type="Proteomes" id="UP000193411"/>
    </source>
</evidence>
<sequence>TVRYCMTSMNNKIRHSHAPHVLSIDQHNLDTPTHRLPSNLDRLLVLFPIASIRDTLQIELDFLAEEPGLGLFRPSRPASRCRLGKHGSQGRGCNQPDLIHGLVHGGIHGRTAIHRLALDISAHGQSLGAHRRCAIDRLGHNGLHAFGARLNASVCRLGAQSVCANNLRLDASVDRLEVDERVVSWELDVEWASHVNVAIDRLDRQFAADGPRARWVERNGAIDGLDPECVDGCLGNRGESARELDHGRVRVWTRLRALDAVRQIDRVDCDRFKGSACHGNNPDRLLLFVGTCGHDSVIGRRFWSAAEDGHQQVDLDTRADN</sequence>
<protein>
    <submittedName>
        <fullName evidence="1">Uncharacterized protein</fullName>
    </submittedName>
</protein>
<reference evidence="1 2" key="1">
    <citation type="submission" date="2016-07" db="EMBL/GenBank/DDBJ databases">
        <title>Pervasive Adenine N6-methylation of Active Genes in Fungi.</title>
        <authorList>
            <consortium name="DOE Joint Genome Institute"/>
            <person name="Mondo S.J."/>
            <person name="Dannebaum R.O."/>
            <person name="Kuo R.C."/>
            <person name="Labutti K."/>
            <person name="Haridas S."/>
            <person name="Kuo A."/>
            <person name="Salamov A."/>
            <person name="Ahrendt S.R."/>
            <person name="Lipzen A."/>
            <person name="Sullivan W."/>
            <person name="Andreopoulos W.B."/>
            <person name="Clum A."/>
            <person name="Lindquist E."/>
            <person name="Daum C."/>
            <person name="Ramamoorthy G.K."/>
            <person name="Gryganskyi A."/>
            <person name="Culley D."/>
            <person name="Magnuson J.K."/>
            <person name="James T.Y."/>
            <person name="O'Malley M.A."/>
            <person name="Stajich J.E."/>
            <person name="Spatafora J.W."/>
            <person name="Visel A."/>
            <person name="Grigoriev I.V."/>
        </authorList>
    </citation>
    <scope>NUCLEOTIDE SEQUENCE [LARGE SCALE GENOMIC DNA]</scope>
    <source>
        <strain evidence="1 2">PL171</strain>
    </source>
</reference>
<comment type="caution">
    <text evidence="1">The sequence shown here is derived from an EMBL/GenBank/DDBJ whole genome shotgun (WGS) entry which is preliminary data.</text>
</comment>
<evidence type="ECO:0000313" key="1">
    <source>
        <dbReference type="EMBL" id="ORZ34602.1"/>
    </source>
</evidence>
<gene>
    <name evidence="1" type="ORF">BCR44DRAFT_289639</name>
</gene>
<proteinExistence type="predicted"/>
<organism evidence="1 2">
    <name type="scientific">Catenaria anguillulae PL171</name>
    <dbReference type="NCBI Taxonomy" id="765915"/>
    <lineage>
        <taxon>Eukaryota</taxon>
        <taxon>Fungi</taxon>
        <taxon>Fungi incertae sedis</taxon>
        <taxon>Blastocladiomycota</taxon>
        <taxon>Blastocladiomycetes</taxon>
        <taxon>Blastocladiales</taxon>
        <taxon>Catenariaceae</taxon>
        <taxon>Catenaria</taxon>
    </lineage>
</organism>